<keyword evidence="1" id="KW-0805">Transcription regulation</keyword>
<evidence type="ECO:0000256" key="2">
    <source>
        <dbReference type="ARBA" id="ARBA00023125"/>
    </source>
</evidence>
<dbReference type="SMART" id="SM00448">
    <property type="entry name" value="REC"/>
    <property type="match status" value="1"/>
</dbReference>
<evidence type="ECO:0000313" key="8">
    <source>
        <dbReference type="Proteomes" id="UP001549134"/>
    </source>
</evidence>
<accession>A0ABV2ET36</accession>
<keyword evidence="8" id="KW-1185">Reference proteome</keyword>
<feature type="domain" description="Response regulatory" evidence="6">
    <location>
        <begin position="2"/>
        <end position="119"/>
    </location>
</feature>
<dbReference type="Gene3D" id="3.40.50.2300">
    <property type="match status" value="1"/>
</dbReference>
<proteinExistence type="predicted"/>
<dbReference type="InterPro" id="IPR018062">
    <property type="entry name" value="HTH_AraC-typ_CS"/>
</dbReference>
<dbReference type="SUPFAM" id="SSF52172">
    <property type="entry name" value="CheY-like"/>
    <property type="match status" value="1"/>
</dbReference>
<comment type="caution">
    <text evidence="7">The sequence shown here is derived from an EMBL/GenBank/DDBJ whole genome shotgun (WGS) entry which is preliminary data.</text>
</comment>
<dbReference type="PANTHER" id="PTHR43280">
    <property type="entry name" value="ARAC-FAMILY TRANSCRIPTIONAL REGULATOR"/>
    <property type="match status" value="1"/>
</dbReference>
<dbReference type="GeneID" id="78827408"/>
<dbReference type="PROSITE" id="PS50110">
    <property type="entry name" value="RESPONSE_REGULATORY"/>
    <property type="match status" value="1"/>
</dbReference>
<dbReference type="SMART" id="SM00342">
    <property type="entry name" value="HTH_ARAC"/>
    <property type="match status" value="1"/>
</dbReference>
<reference evidence="7 8" key="1">
    <citation type="submission" date="2024-06" db="EMBL/GenBank/DDBJ databases">
        <title>Genomic Encyclopedia of Type Strains, Phase IV (KMG-IV): sequencing the most valuable type-strain genomes for metagenomic binning, comparative biology and taxonomic classification.</title>
        <authorList>
            <person name="Goeker M."/>
        </authorList>
    </citation>
    <scope>NUCLEOTIDE SEQUENCE [LARGE SCALE GENOMIC DNA]</scope>
    <source>
        <strain evidence="7 8">DSM 29126</strain>
    </source>
</reference>
<dbReference type="PANTHER" id="PTHR43280:SF28">
    <property type="entry name" value="HTH-TYPE TRANSCRIPTIONAL ACTIVATOR RHAS"/>
    <property type="match status" value="1"/>
</dbReference>
<feature type="modified residue" description="4-aspartylphosphate" evidence="4">
    <location>
        <position position="54"/>
    </location>
</feature>
<evidence type="ECO:0000256" key="3">
    <source>
        <dbReference type="ARBA" id="ARBA00023163"/>
    </source>
</evidence>
<keyword evidence="3" id="KW-0804">Transcription</keyword>
<feature type="domain" description="HTH araC/xylS-type" evidence="5">
    <location>
        <begin position="410"/>
        <end position="508"/>
    </location>
</feature>
<dbReference type="InterPro" id="IPR018060">
    <property type="entry name" value="HTH_AraC"/>
</dbReference>
<evidence type="ECO:0000259" key="5">
    <source>
        <dbReference type="PROSITE" id="PS01124"/>
    </source>
</evidence>
<dbReference type="RefSeq" id="WP_172025192.1">
    <property type="nucleotide sequence ID" value="NZ_AP024276.1"/>
</dbReference>
<dbReference type="InterPro" id="IPR001789">
    <property type="entry name" value="Sig_transdc_resp-reg_receiver"/>
</dbReference>
<sequence length="513" mass="60380">MKILLVDDDSYIIQALNEKIDWKGFGVNQVFSAYSMRQAQRIFKETEIDLLISDIEMPQGSGLELLAWIRQENYSTQAIFLTNYADFNYAQKAIELQSFEYYLKPIDYEKFGLIIQKAIAKIRKKKQESKTLPVNEEIFWFEYLRKPASHDDKLFLEDAISKNISNNSLQPIILTLQLSYENNQEITLSWTRQLTQAIHSFTKTHTQYQLATSIKIPQYAERYLFLFKSFTHLQKSEFFSELQVYLTEKFNHPIQILLGNLSNLESILSNTQSLYNFSYEYIGHQNAIYTVDNKTETIHSDISILPADSTLLSYSKLSSFLFEQYPSLKNNRLFPTSWLKRMQLDILQKISVILDQKGISAHKLFQTKMHDYYQERCFNSIEDWLKYIEFYSNTAGDYIKLLESQQTFSQIIIDYIDHHYSEELNRKVLADLVFISPDHLARLFKHETGKTLINYITDKRIEEAKKLLLNSTATVYIIADQVGYDNYSYFSKTFKKNTGFSPIEFRQHHSIHI</sequence>
<dbReference type="CDD" id="cd17536">
    <property type="entry name" value="REC_YesN-like"/>
    <property type="match status" value="1"/>
</dbReference>
<dbReference type="PROSITE" id="PS00041">
    <property type="entry name" value="HTH_ARAC_FAMILY_1"/>
    <property type="match status" value="1"/>
</dbReference>
<protein>
    <submittedName>
        <fullName evidence="7">Two-component system response regulator YesN</fullName>
    </submittedName>
</protein>
<dbReference type="PROSITE" id="PS01124">
    <property type="entry name" value="HTH_ARAC_FAMILY_2"/>
    <property type="match status" value="1"/>
</dbReference>
<organism evidence="7 8">
    <name type="scientific">Streptococcus parasuis</name>
    <dbReference type="NCBI Taxonomy" id="1501662"/>
    <lineage>
        <taxon>Bacteria</taxon>
        <taxon>Bacillati</taxon>
        <taxon>Bacillota</taxon>
        <taxon>Bacilli</taxon>
        <taxon>Lactobacillales</taxon>
        <taxon>Streptococcaceae</taxon>
        <taxon>Streptococcus</taxon>
    </lineage>
</organism>
<evidence type="ECO:0000256" key="1">
    <source>
        <dbReference type="ARBA" id="ARBA00023015"/>
    </source>
</evidence>
<dbReference type="Pfam" id="PF12833">
    <property type="entry name" value="HTH_18"/>
    <property type="match status" value="1"/>
</dbReference>
<dbReference type="Gene3D" id="1.10.10.60">
    <property type="entry name" value="Homeodomain-like"/>
    <property type="match status" value="2"/>
</dbReference>
<evidence type="ECO:0000313" key="7">
    <source>
        <dbReference type="EMBL" id="MET3533953.1"/>
    </source>
</evidence>
<keyword evidence="4" id="KW-0597">Phosphoprotein</keyword>
<dbReference type="SUPFAM" id="SSF46689">
    <property type="entry name" value="Homeodomain-like"/>
    <property type="match status" value="2"/>
</dbReference>
<dbReference type="Pfam" id="PF00072">
    <property type="entry name" value="Response_reg"/>
    <property type="match status" value="1"/>
</dbReference>
<keyword evidence="2" id="KW-0238">DNA-binding</keyword>
<evidence type="ECO:0000256" key="4">
    <source>
        <dbReference type="PROSITE-ProRule" id="PRU00169"/>
    </source>
</evidence>
<dbReference type="InterPro" id="IPR011006">
    <property type="entry name" value="CheY-like_superfamily"/>
</dbReference>
<name>A0ABV2ET36_9STRE</name>
<dbReference type="InterPro" id="IPR009057">
    <property type="entry name" value="Homeodomain-like_sf"/>
</dbReference>
<dbReference type="Proteomes" id="UP001549134">
    <property type="component" value="Unassembled WGS sequence"/>
</dbReference>
<dbReference type="EMBL" id="JBEPLX010000010">
    <property type="protein sequence ID" value="MET3533953.1"/>
    <property type="molecule type" value="Genomic_DNA"/>
</dbReference>
<gene>
    <name evidence="7" type="ORF">ABID50_001110</name>
</gene>
<evidence type="ECO:0000259" key="6">
    <source>
        <dbReference type="PROSITE" id="PS50110"/>
    </source>
</evidence>